<protein>
    <submittedName>
        <fullName evidence="2">Uncharacterized protein</fullName>
    </submittedName>
</protein>
<sequence>RAFPRLGALDCRRAAEEWTNELLNRHGSDGALAAARAGPLPPPPLRDLRLRDRAGGPFPRRGRRRPPRRPPPPPPPRPPLRRLRDAVVRRGRGKLGPFTAGGVKRRCSQVRRGGTSARVAARVQRLTRAPQRRGAARDAAVGELSFRRCTLG</sequence>
<dbReference type="RefSeq" id="XP_005763554.1">
    <property type="nucleotide sequence ID" value="XM_005763497.1"/>
</dbReference>
<organism evidence="2 3">
    <name type="scientific">Emiliania huxleyi (strain CCMP1516)</name>
    <dbReference type="NCBI Taxonomy" id="280463"/>
    <lineage>
        <taxon>Eukaryota</taxon>
        <taxon>Haptista</taxon>
        <taxon>Haptophyta</taxon>
        <taxon>Prymnesiophyceae</taxon>
        <taxon>Isochrysidales</taxon>
        <taxon>Noelaerhabdaceae</taxon>
        <taxon>Emiliania</taxon>
    </lineage>
</organism>
<evidence type="ECO:0000256" key="1">
    <source>
        <dbReference type="SAM" id="MobiDB-lite"/>
    </source>
</evidence>
<dbReference type="AlphaFoldDB" id="A0A0D3IIP0"/>
<accession>A0A0D3IIP0</accession>
<keyword evidence="3" id="KW-1185">Reference proteome</keyword>
<dbReference type="EnsemblProtists" id="EOD11125">
    <property type="protein sequence ID" value="EOD11125"/>
    <property type="gene ID" value="EMIHUDRAFT_437691"/>
</dbReference>
<dbReference type="KEGG" id="ehx:EMIHUDRAFT_437691"/>
<dbReference type="HOGENOM" id="CLU_1727083_0_0_1"/>
<reference evidence="2" key="2">
    <citation type="submission" date="2024-10" db="UniProtKB">
        <authorList>
            <consortium name="EnsemblProtists"/>
        </authorList>
    </citation>
    <scope>IDENTIFICATION</scope>
</reference>
<feature type="compositionally biased region" description="Pro residues" evidence="1">
    <location>
        <begin position="69"/>
        <end position="78"/>
    </location>
</feature>
<evidence type="ECO:0000313" key="3">
    <source>
        <dbReference type="Proteomes" id="UP000013827"/>
    </source>
</evidence>
<dbReference type="PaxDb" id="2903-EOD11125"/>
<feature type="region of interest" description="Disordered" evidence="1">
    <location>
        <begin position="32"/>
        <end position="83"/>
    </location>
</feature>
<evidence type="ECO:0000313" key="2">
    <source>
        <dbReference type="EnsemblProtists" id="EOD11125"/>
    </source>
</evidence>
<dbReference type="Proteomes" id="UP000013827">
    <property type="component" value="Unassembled WGS sequence"/>
</dbReference>
<name>A0A0D3IIP0_EMIH1</name>
<proteinExistence type="predicted"/>
<reference evidence="3" key="1">
    <citation type="journal article" date="2013" name="Nature">
        <title>Pan genome of the phytoplankton Emiliania underpins its global distribution.</title>
        <authorList>
            <person name="Read B.A."/>
            <person name="Kegel J."/>
            <person name="Klute M.J."/>
            <person name="Kuo A."/>
            <person name="Lefebvre S.C."/>
            <person name="Maumus F."/>
            <person name="Mayer C."/>
            <person name="Miller J."/>
            <person name="Monier A."/>
            <person name="Salamov A."/>
            <person name="Young J."/>
            <person name="Aguilar M."/>
            <person name="Claverie J.M."/>
            <person name="Frickenhaus S."/>
            <person name="Gonzalez K."/>
            <person name="Herman E.K."/>
            <person name="Lin Y.C."/>
            <person name="Napier J."/>
            <person name="Ogata H."/>
            <person name="Sarno A.F."/>
            <person name="Shmutz J."/>
            <person name="Schroeder D."/>
            <person name="de Vargas C."/>
            <person name="Verret F."/>
            <person name="von Dassow P."/>
            <person name="Valentin K."/>
            <person name="Van de Peer Y."/>
            <person name="Wheeler G."/>
            <person name="Dacks J.B."/>
            <person name="Delwiche C.F."/>
            <person name="Dyhrman S.T."/>
            <person name="Glockner G."/>
            <person name="John U."/>
            <person name="Richards T."/>
            <person name="Worden A.Z."/>
            <person name="Zhang X."/>
            <person name="Grigoriev I.V."/>
            <person name="Allen A.E."/>
            <person name="Bidle K."/>
            <person name="Borodovsky M."/>
            <person name="Bowler C."/>
            <person name="Brownlee C."/>
            <person name="Cock J.M."/>
            <person name="Elias M."/>
            <person name="Gladyshev V.N."/>
            <person name="Groth M."/>
            <person name="Guda C."/>
            <person name="Hadaegh A."/>
            <person name="Iglesias-Rodriguez M.D."/>
            <person name="Jenkins J."/>
            <person name="Jones B.M."/>
            <person name="Lawson T."/>
            <person name="Leese F."/>
            <person name="Lindquist E."/>
            <person name="Lobanov A."/>
            <person name="Lomsadze A."/>
            <person name="Malik S.B."/>
            <person name="Marsh M.E."/>
            <person name="Mackinder L."/>
            <person name="Mock T."/>
            <person name="Mueller-Roeber B."/>
            <person name="Pagarete A."/>
            <person name="Parker M."/>
            <person name="Probert I."/>
            <person name="Quesneville H."/>
            <person name="Raines C."/>
            <person name="Rensing S.A."/>
            <person name="Riano-Pachon D.M."/>
            <person name="Richier S."/>
            <person name="Rokitta S."/>
            <person name="Shiraiwa Y."/>
            <person name="Soanes D.M."/>
            <person name="van der Giezen M."/>
            <person name="Wahlund T.M."/>
            <person name="Williams B."/>
            <person name="Wilson W."/>
            <person name="Wolfe G."/>
            <person name="Wurch L.L."/>
        </authorList>
    </citation>
    <scope>NUCLEOTIDE SEQUENCE</scope>
</reference>
<dbReference type="GeneID" id="17257250"/>